<evidence type="ECO:0000313" key="2">
    <source>
        <dbReference type="Proteomes" id="UP001246576"/>
    </source>
</evidence>
<sequence length="245" mass="28497">MLVYQHHTGSEIIDFEPENGLWRYPEEEQRTSDLEILARFSLPVRGSYTEVNEKRYYLYWTADRILNLITPDNKTYPLFRHLKEALFEDLSNGLQIVIAPTQNNDGSEKQGYSTVRLSDKDGRILHEVSYNSRYYLELYMSDLTPFTDRTLSTWDFFVALKDGVEKIRKKCVPWPGTIADVVRIRSKSGQTCPKSGFWLVADLVDDKIECKQGDIMPLSLGRDVAWEWISLDIVPRELFLDENEG</sequence>
<reference evidence="1" key="1">
    <citation type="submission" date="2023-09" db="EMBL/GenBank/DDBJ databases">
        <title>Description of first Herbaspirillum huttiense subsp. nephrolepsisexaltata and Herbaspirillum huttiense subsp. lycopersicon.</title>
        <authorList>
            <person name="Poudel M."/>
            <person name="Sharma A."/>
            <person name="Goss E."/>
            <person name="Tapia J.H."/>
            <person name="Harmon C.M."/>
            <person name="Jones J.B."/>
        </authorList>
    </citation>
    <scope>NUCLEOTIDE SEQUENCE</scope>
    <source>
        <strain evidence="1">SE1</strain>
    </source>
</reference>
<keyword evidence="2" id="KW-1185">Reference proteome</keyword>
<gene>
    <name evidence="1" type="ORF">RI048_18150</name>
</gene>
<accession>A0ABU2EPV9</accession>
<dbReference type="EMBL" id="JAVLSJ010000009">
    <property type="protein sequence ID" value="MDR9850159.1"/>
    <property type="molecule type" value="Genomic_DNA"/>
</dbReference>
<proteinExistence type="predicted"/>
<protein>
    <submittedName>
        <fullName evidence="1">Uncharacterized protein</fullName>
    </submittedName>
</protein>
<organism evidence="1 2">
    <name type="scientific">Herbaspirillum huttiense subsp. lycopersici</name>
    <dbReference type="NCBI Taxonomy" id="3074428"/>
    <lineage>
        <taxon>Bacteria</taxon>
        <taxon>Pseudomonadati</taxon>
        <taxon>Pseudomonadota</taxon>
        <taxon>Betaproteobacteria</taxon>
        <taxon>Burkholderiales</taxon>
        <taxon>Oxalobacteraceae</taxon>
        <taxon>Herbaspirillum</taxon>
    </lineage>
</organism>
<comment type="caution">
    <text evidence="1">The sequence shown here is derived from an EMBL/GenBank/DDBJ whole genome shotgun (WGS) entry which is preliminary data.</text>
</comment>
<dbReference type="Proteomes" id="UP001246576">
    <property type="component" value="Unassembled WGS sequence"/>
</dbReference>
<dbReference type="RefSeq" id="WP_121045726.1">
    <property type="nucleotide sequence ID" value="NZ_JAVLSJ010000009.1"/>
</dbReference>
<name>A0ABU2EPV9_9BURK</name>
<evidence type="ECO:0000313" key="1">
    <source>
        <dbReference type="EMBL" id="MDR9850159.1"/>
    </source>
</evidence>